<dbReference type="AlphaFoldDB" id="A0A3B0Z038"/>
<sequence length="305" mass="33573">MLKNRLIAALLLIVLVIPAAHADLPLTIENLLTAEQRWRADINVVYANSDRRNIDSLFTTLQLGPSQFISVPVSVSQARQNTDLLALSIGVRYGLSLKTELYSRISAIGQNTRTFGVNGASDDSTQKFGDAWFGVNHRFSEDDATPALLGFAEVALAENVAAEGSELKYGKTGLLGITIYRVIDPLVLTLTTGYRYSAKVTVRDQRINSGDILFFNPGIAFAVNHKVTLTQGLQWRWQQRDQINGQSQGIFITQSKLALGIGYAWSKHTTVQIDSRADITGNSGAEISMTVLYKFPSRFSGKHEH</sequence>
<proteinExistence type="predicted"/>
<reference evidence="1" key="1">
    <citation type="submission" date="2018-06" db="EMBL/GenBank/DDBJ databases">
        <authorList>
            <person name="Zhirakovskaya E."/>
        </authorList>
    </citation>
    <scope>NUCLEOTIDE SEQUENCE</scope>
</reference>
<dbReference type="EMBL" id="UOFQ01000013">
    <property type="protein sequence ID" value="VAW85011.1"/>
    <property type="molecule type" value="Genomic_DNA"/>
</dbReference>
<name>A0A3B0Z038_9ZZZZ</name>
<protein>
    <submittedName>
        <fullName evidence="1">Uncharacterized protein</fullName>
    </submittedName>
</protein>
<accession>A0A3B0Z038</accession>
<evidence type="ECO:0000313" key="1">
    <source>
        <dbReference type="EMBL" id="VAW85011.1"/>
    </source>
</evidence>
<organism evidence="1">
    <name type="scientific">hydrothermal vent metagenome</name>
    <dbReference type="NCBI Taxonomy" id="652676"/>
    <lineage>
        <taxon>unclassified sequences</taxon>
        <taxon>metagenomes</taxon>
        <taxon>ecological metagenomes</taxon>
    </lineage>
</organism>
<gene>
    <name evidence="1" type="ORF">MNBD_GAMMA17-530</name>
</gene>